<dbReference type="VEuPathDB" id="ToxoDB:cyc_04654"/>
<dbReference type="SUPFAM" id="SSF81631">
    <property type="entry name" value="PAP/OAS1 substrate-binding domain"/>
    <property type="match status" value="1"/>
</dbReference>
<proteinExistence type="predicted"/>
<organism evidence="2 3">
    <name type="scientific">Cyclospora cayetanensis</name>
    <dbReference type="NCBI Taxonomy" id="88456"/>
    <lineage>
        <taxon>Eukaryota</taxon>
        <taxon>Sar</taxon>
        <taxon>Alveolata</taxon>
        <taxon>Apicomplexa</taxon>
        <taxon>Conoidasida</taxon>
        <taxon>Coccidia</taxon>
        <taxon>Eucoccidiorida</taxon>
        <taxon>Eimeriorina</taxon>
        <taxon>Eimeriidae</taxon>
        <taxon>Cyclospora</taxon>
    </lineage>
</organism>
<evidence type="ECO:0000313" key="3">
    <source>
        <dbReference type="Proteomes" id="UP000095192"/>
    </source>
</evidence>
<name>A0A1D3CYU8_9EIME</name>
<gene>
    <name evidence="2" type="ORF">cyc_04654</name>
</gene>
<sequence length="725" mass="77364">MAICEVDRDLRVGSFQRPPGEPVAATCVGGQRVGGLQIEHPGEKGRTRDANAATPTPAPTAAEIVHLQPEAVSLTASGGGRRMALCIPWVKDAPTKAPAAAPLGRLSSDIWFLQVKGSDVDSCLVLPGVTQKAEQLARLRVVKYLVELYAFGSAEVIPAQVPIAKVVGTDGLGLLDVSICNSAALANSAFVRVFGELDPRVLQLGRVLKHWAASRGINNRQAPISQIKQATEPIFRRASFVILLPHGTLSTYTLMLQLFFFLQTRSPPILPPYKSIELYDARYESPEAAAAAAAETPDASVEAMFTQGSEAVSAGKSKPSGAVFGGDTLRPLPFMSDCTYVSVALIVGICGNKTREAAVPACNLHVDEGDVLYSGDNALLQIRKEVMKNFAVNTETVGELLRGFFNVRADTDAIGVSALPSAVSRRLLGAPLDAGLDVLQHTSPRALFCGYQPLLPLQHSVTSSFFLHLRVLVLPVLDHLQFYGSALPALSTEAPVTVDCYDASLHVGTTDTAPLDPRALHGEQPARACAARNEQAEGTPPGVTMQSPGWQPAAKWGVWGLPRSAALAQIRSCSPPISTSQEGGSSSCRPPSVLMVRCPLTRCIVNRFSRAAWAAIAAEFTRAERLMQQQQPLTALCAPLTASHRERNKTDVLRYRRLAVALARSQFLLPPPPTPLSFLHPSSPSTAVPSFRWRQDGGGGRLSAPPSSPSNPETPQHSPPPKLPS</sequence>
<comment type="caution">
    <text evidence="2">The sequence shown here is derived from an EMBL/GenBank/DDBJ whole genome shotgun (WGS) entry which is preliminary data.</text>
</comment>
<feature type="compositionally biased region" description="Basic and acidic residues" evidence="1">
    <location>
        <begin position="40"/>
        <end position="49"/>
    </location>
</feature>
<dbReference type="Proteomes" id="UP000095192">
    <property type="component" value="Unassembled WGS sequence"/>
</dbReference>
<evidence type="ECO:0000313" key="2">
    <source>
        <dbReference type="EMBL" id="OEH76359.1"/>
    </source>
</evidence>
<protein>
    <submittedName>
        <fullName evidence="2">Polynucleotide adenylyltransferase</fullName>
    </submittedName>
</protein>
<dbReference type="GO" id="GO:0016779">
    <property type="term" value="F:nucleotidyltransferase activity"/>
    <property type="evidence" value="ECO:0007669"/>
    <property type="project" value="UniProtKB-KW"/>
</dbReference>
<dbReference type="Gene3D" id="1.10.1410.10">
    <property type="match status" value="1"/>
</dbReference>
<feature type="region of interest" description="Disordered" evidence="1">
    <location>
        <begin position="678"/>
        <end position="725"/>
    </location>
</feature>
<dbReference type="VEuPathDB" id="ToxoDB:LOC34621159"/>
<feature type="region of interest" description="Disordered" evidence="1">
    <location>
        <begin position="35"/>
        <end position="56"/>
    </location>
</feature>
<dbReference type="SUPFAM" id="SSF81301">
    <property type="entry name" value="Nucleotidyltransferase"/>
    <property type="match status" value="1"/>
</dbReference>
<dbReference type="PANTHER" id="PTHR12271:SF40">
    <property type="entry name" value="POLY(A) RNA POLYMERASE GLD2"/>
    <property type="match status" value="1"/>
</dbReference>
<evidence type="ECO:0000256" key="1">
    <source>
        <dbReference type="SAM" id="MobiDB-lite"/>
    </source>
</evidence>
<reference evidence="2 3" key="1">
    <citation type="journal article" date="2016" name="BMC Genomics">
        <title>Comparative genomics reveals Cyclospora cayetanensis possesses coccidia-like metabolism and invasion components but unique surface antigens.</title>
        <authorList>
            <person name="Liu S."/>
            <person name="Wang L."/>
            <person name="Zheng H."/>
            <person name="Xu Z."/>
            <person name="Roellig D.M."/>
            <person name="Li N."/>
            <person name="Frace M.A."/>
            <person name="Tang K."/>
            <person name="Arrowood M.J."/>
            <person name="Moss D.M."/>
            <person name="Zhang L."/>
            <person name="Feng Y."/>
            <person name="Xiao L."/>
        </authorList>
    </citation>
    <scope>NUCLEOTIDE SEQUENCE [LARGE SCALE GENOMIC DNA]</scope>
    <source>
        <strain evidence="2 3">CHN_HEN01</strain>
    </source>
</reference>
<keyword evidence="2" id="KW-0808">Transferase</keyword>
<dbReference type="InterPro" id="IPR043519">
    <property type="entry name" value="NT_sf"/>
</dbReference>
<accession>A0A1D3CYU8</accession>
<dbReference type="GO" id="GO:0031123">
    <property type="term" value="P:RNA 3'-end processing"/>
    <property type="evidence" value="ECO:0007669"/>
    <property type="project" value="TreeGrafter"/>
</dbReference>
<keyword evidence="3" id="KW-1185">Reference proteome</keyword>
<keyword evidence="2" id="KW-0548">Nucleotidyltransferase</keyword>
<dbReference type="EMBL" id="JROU02001480">
    <property type="protein sequence ID" value="OEH76359.1"/>
    <property type="molecule type" value="Genomic_DNA"/>
</dbReference>
<dbReference type="InParanoid" id="A0A1D3CYU8"/>
<dbReference type="PANTHER" id="PTHR12271">
    <property type="entry name" value="POLY A POLYMERASE CID PAP -RELATED"/>
    <property type="match status" value="1"/>
</dbReference>
<dbReference type="AlphaFoldDB" id="A0A1D3CYU8"/>